<feature type="compositionally biased region" description="Basic and acidic residues" evidence="1">
    <location>
        <begin position="146"/>
        <end position="161"/>
    </location>
</feature>
<protein>
    <recommendedName>
        <fullName evidence="4">CID domain-containing protein</fullName>
    </recommendedName>
</protein>
<dbReference type="Gene3D" id="1.25.40.90">
    <property type="match status" value="1"/>
</dbReference>
<evidence type="ECO:0000313" key="2">
    <source>
        <dbReference type="EMBL" id="KAG5837460.1"/>
    </source>
</evidence>
<evidence type="ECO:0000313" key="3">
    <source>
        <dbReference type="Proteomes" id="UP001044222"/>
    </source>
</evidence>
<dbReference type="Proteomes" id="UP001044222">
    <property type="component" value="Chromosome 13"/>
</dbReference>
<comment type="caution">
    <text evidence="2">The sequence shown here is derived from an EMBL/GenBank/DDBJ whole genome shotgun (WGS) entry which is preliminary data.</text>
</comment>
<dbReference type="SUPFAM" id="SSF48464">
    <property type="entry name" value="ENTH/VHS domain"/>
    <property type="match status" value="1"/>
</dbReference>
<name>A0A9D3LYI2_ANGAN</name>
<dbReference type="AlphaFoldDB" id="A0A9D3LYI2"/>
<proteinExistence type="predicted"/>
<sequence length="309" mass="33781">MKTRTLKKNGLKLPVLYLVDSIVKNLKGHYLAEFAKNITILFVSVFEKAANQLGLTGANTTEVRRQQQHRTTPVKEDEETEPNPRMRCADSAEGDTAIVSELRATSRAGELQREGAGFAPGPKASDTQGVKRSLGGGASEFTSRTYRSEREELRSLKHSRESLSQVALDPRLTELSGPPCQRCPPRRHGPADLQNHPRQDPALFISPRRRDHVAHDGGHRVPYAAQPPHRARMPANALGDAPQPFQTQQSAFGMADFNRLMPAGTPNVFNSQRTPLTRFYHPGALAPSTGHTNAPVPAGSVHQGVSIMG</sequence>
<feature type="region of interest" description="Disordered" evidence="1">
    <location>
        <begin position="287"/>
        <end position="309"/>
    </location>
</feature>
<keyword evidence="3" id="KW-1185">Reference proteome</keyword>
<feature type="region of interest" description="Disordered" evidence="1">
    <location>
        <begin position="61"/>
        <end position="95"/>
    </location>
</feature>
<accession>A0A9D3LYI2</accession>
<gene>
    <name evidence="2" type="ORF">ANANG_G00239480</name>
</gene>
<dbReference type="EMBL" id="JAFIRN010000013">
    <property type="protein sequence ID" value="KAG5837460.1"/>
    <property type="molecule type" value="Genomic_DNA"/>
</dbReference>
<evidence type="ECO:0000256" key="1">
    <source>
        <dbReference type="SAM" id="MobiDB-lite"/>
    </source>
</evidence>
<dbReference type="InterPro" id="IPR008942">
    <property type="entry name" value="ENTH_VHS"/>
</dbReference>
<reference evidence="2" key="1">
    <citation type="submission" date="2021-01" db="EMBL/GenBank/DDBJ databases">
        <title>A chromosome-scale assembly of European eel, Anguilla anguilla.</title>
        <authorList>
            <person name="Henkel C."/>
            <person name="Jong-Raadsen S.A."/>
            <person name="Dufour S."/>
            <person name="Weltzien F.-A."/>
            <person name="Palstra A.P."/>
            <person name="Pelster B."/>
            <person name="Spaink H.P."/>
            <person name="Van Den Thillart G.E."/>
            <person name="Jansen H."/>
            <person name="Zahm M."/>
            <person name="Klopp C."/>
            <person name="Cedric C."/>
            <person name="Louis A."/>
            <person name="Berthelot C."/>
            <person name="Parey E."/>
            <person name="Roest Crollius H."/>
            <person name="Montfort J."/>
            <person name="Robinson-Rechavi M."/>
            <person name="Bucao C."/>
            <person name="Bouchez O."/>
            <person name="Gislard M."/>
            <person name="Lluch J."/>
            <person name="Milhes M."/>
            <person name="Lampietro C."/>
            <person name="Lopez Roques C."/>
            <person name="Donnadieu C."/>
            <person name="Braasch I."/>
            <person name="Desvignes T."/>
            <person name="Postlethwait J."/>
            <person name="Bobe J."/>
            <person name="Guiguen Y."/>
            <person name="Dirks R."/>
        </authorList>
    </citation>
    <scope>NUCLEOTIDE SEQUENCE</scope>
    <source>
        <strain evidence="2">Tag_6206</strain>
        <tissue evidence="2">Liver</tissue>
    </source>
</reference>
<feature type="region of interest" description="Disordered" evidence="1">
    <location>
        <begin position="113"/>
        <end position="199"/>
    </location>
</feature>
<evidence type="ECO:0008006" key="4">
    <source>
        <dbReference type="Google" id="ProtNLM"/>
    </source>
</evidence>
<organism evidence="2 3">
    <name type="scientific">Anguilla anguilla</name>
    <name type="common">European freshwater eel</name>
    <name type="synonym">Muraena anguilla</name>
    <dbReference type="NCBI Taxonomy" id="7936"/>
    <lineage>
        <taxon>Eukaryota</taxon>
        <taxon>Metazoa</taxon>
        <taxon>Chordata</taxon>
        <taxon>Craniata</taxon>
        <taxon>Vertebrata</taxon>
        <taxon>Euteleostomi</taxon>
        <taxon>Actinopterygii</taxon>
        <taxon>Neopterygii</taxon>
        <taxon>Teleostei</taxon>
        <taxon>Anguilliformes</taxon>
        <taxon>Anguillidae</taxon>
        <taxon>Anguilla</taxon>
    </lineage>
</organism>